<proteinExistence type="predicted"/>
<sequence length="31" mass="3261">MKYTITTFIAACLLVSVACMNINSPNGPSVT</sequence>
<name>A0A382XHU0_9ZZZZ</name>
<feature type="non-terminal residue" evidence="1">
    <location>
        <position position="31"/>
    </location>
</feature>
<dbReference type="PROSITE" id="PS51257">
    <property type="entry name" value="PROKAR_LIPOPROTEIN"/>
    <property type="match status" value="1"/>
</dbReference>
<gene>
    <name evidence="1" type="ORF">METZ01_LOCUS423590</name>
</gene>
<accession>A0A382XHU0</accession>
<protein>
    <submittedName>
        <fullName evidence="1">Uncharacterized protein</fullName>
    </submittedName>
</protein>
<dbReference type="EMBL" id="UINC01167956">
    <property type="protein sequence ID" value="SVD70736.1"/>
    <property type="molecule type" value="Genomic_DNA"/>
</dbReference>
<reference evidence="1" key="1">
    <citation type="submission" date="2018-05" db="EMBL/GenBank/DDBJ databases">
        <authorList>
            <person name="Lanie J.A."/>
            <person name="Ng W.-L."/>
            <person name="Kazmierczak K.M."/>
            <person name="Andrzejewski T.M."/>
            <person name="Davidsen T.M."/>
            <person name="Wayne K.J."/>
            <person name="Tettelin H."/>
            <person name="Glass J.I."/>
            <person name="Rusch D."/>
            <person name="Podicherti R."/>
            <person name="Tsui H.-C.T."/>
            <person name="Winkler M.E."/>
        </authorList>
    </citation>
    <scope>NUCLEOTIDE SEQUENCE</scope>
</reference>
<dbReference type="AlphaFoldDB" id="A0A382XHU0"/>
<evidence type="ECO:0000313" key="1">
    <source>
        <dbReference type="EMBL" id="SVD70736.1"/>
    </source>
</evidence>
<organism evidence="1">
    <name type="scientific">marine metagenome</name>
    <dbReference type="NCBI Taxonomy" id="408172"/>
    <lineage>
        <taxon>unclassified sequences</taxon>
        <taxon>metagenomes</taxon>
        <taxon>ecological metagenomes</taxon>
    </lineage>
</organism>